<dbReference type="GO" id="GO:0042973">
    <property type="term" value="F:glucan endo-1,3-beta-D-glucosidase activity"/>
    <property type="evidence" value="ECO:0007669"/>
    <property type="project" value="UniProtKB-EC"/>
</dbReference>
<evidence type="ECO:0000256" key="2">
    <source>
        <dbReference type="ARBA" id="ARBA00008773"/>
    </source>
</evidence>
<gene>
    <name evidence="8" type="ORF">F3Y22_tig00116980pilonHSYRG00016</name>
</gene>
<name>A0A6A2WGY6_HIBSY</name>
<dbReference type="EMBL" id="VEPZ02001752">
    <property type="protein sequence ID" value="KAE8657818.1"/>
    <property type="molecule type" value="Genomic_DNA"/>
</dbReference>
<dbReference type="Proteomes" id="UP000436088">
    <property type="component" value="Unassembled WGS sequence"/>
</dbReference>
<dbReference type="InterPro" id="IPR000490">
    <property type="entry name" value="Glyco_hydro_17"/>
</dbReference>
<keyword evidence="4 7" id="KW-0378">Hydrolase</keyword>
<evidence type="ECO:0000256" key="5">
    <source>
        <dbReference type="ARBA" id="ARBA00023295"/>
    </source>
</evidence>
<dbReference type="GO" id="GO:0005975">
    <property type="term" value="P:carbohydrate metabolic process"/>
    <property type="evidence" value="ECO:0007669"/>
    <property type="project" value="InterPro"/>
</dbReference>
<organism evidence="8 9">
    <name type="scientific">Hibiscus syriacus</name>
    <name type="common">Rose of Sharon</name>
    <dbReference type="NCBI Taxonomy" id="106335"/>
    <lineage>
        <taxon>Eukaryota</taxon>
        <taxon>Viridiplantae</taxon>
        <taxon>Streptophyta</taxon>
        <taxon>Embryophyta</taxon>
        <taxon>Tracheophyta</taxon>
        <taxon>Spermatophyta</taxon>
        <taxon>Magnoliopsida</taxon>
        <taxon>eudicotyledons</taxon>
        <taxon>Gunneridae</taxon>
        <taxon>Pentapetalae</taxon>
        <taxon>rosids</taxon>
        <taxon>malvids</taxon>
        <taxon>Malvales</taxon>
        <taxon>Malvaceae</taxon>
        <taxon>Malvoideae</taxon>
        <taxon>Hibiscus</taxon>
    </lineage>
</organism>
<comment type="catalytic activity">
    <reaction evidence="1">
        <text>Hydrolysis of (1-&gt;3)-beta-D-glucosidic linkages in (1-&gt;3)-beta-D-glucans.</text>
        <dbReference type="EC" id="3.2.1.39"/>
    </reaction>
</comment>
<dbReference type="PANTHER" id="PTHR32227">
    <property type="entry name" value="GLUCAN ENDO-1,3-BETA-GLUCOSIDASE BG1-RELATED-RELATED"/>
    <property type="match status" value="1"/>
</dbReference>
<dbReference type="Pfam" id="PF00332">
    <property type="entry name" value="Glyco_hydro_17"/>
    <property type="match status" value="2"/>
</dbReference>
<proteinExistence type="inferred from homology"/>
<dbReference type="EC" id="3.2.1.39" evidence="3"/>
<evidence type="ECO:0000256" key="6">
    <source>
        <dbReference type="RuleBase" id="RU004335"/>
    </source>
</evidence>
<keyword evidence="5 7" id="KW-0326">Glycosidase</keyword>
<dbReference type="InterPro" id="IPR017853">
    <property type="entry name" value="GH"/>
</dbReference>
<dbReference type="InterPro" id="IPR044965">
    <property type="entry name" value="Glyco_hydro_17_plant"/>
</dbReference>
<evidence type="ECO:0000256" key="4">
    <source>
        <dbReference type="ARBA" id="ARBA00022801"/>
    </source>
</evidence>
<comment type="similarity">
    <text evidence="2 6">Belongs to the glycosyl hydrolase 17 family.</text>
</comment>
<comment type="caution">
    <text evidence="8">The sequence shown here is derived from an EMBL/GenBank/DDBJ whole genome shotgun (WGS) entry which is preliminary data.</text>
</comment>
<evidence type="ECO:0000256" key="3">
    <source>
        <dbReference type="ARBA" id="ARBA00012780"/>
    </source>
</evidence>
<keyword evidence="9" id="KW-1185">Reference proteome</keyword>
<dbReference type="AlphaFoldDB" id="A0A6A2WGY6"/>
<protein>
    <recommendedName>
        <fullName evidence="3">glucan endo-1,3-beta-D-glucosidase</fullName>
        <ecNumber evidence="3">3.2.1.39</ecNumber>
    </recommendedName>
</protein>
<dbReference type="Gene3D" id="3.20.20.80">
    <property type="entry name" value="Glycosidases"/>
    <property type="match status" value="2"/>
</dbReference>
<evidence type="ECO:0000313" key="9">
    <source>
        <dbReference type="Proteomes" id="UP000436088"/>
    </source>
</evidence>
<reference evidence="8" key="1">
    <citation type="submission" date="2019-09" db="EMBL/GenBank/DDBJ databases">
        <title>Draft genome information of white flower Hibiscus syriacus.</title>
        <authorList>
            <person name="Kim Y.-M."/>
        </authorList>
    </citation>
    <scope>NUCLEOTIDE SEQUENCE [LARGE SCALE GENOMIC DNA]</scope>
    <source>
        <strain evidence="8">YM2019G1</strain>
    </source>
</reference>
<evidence type="ECO:0000256" key="1">
    <source>
        <dbReference type="ARBA" id="ARBA00000382"/>
    </source>
</evidence>
<evidence type="ECO:0000256" key="7">
    <source>
        <dbReference type="RuleBase" id="RU004336"/>
    </source>
</evidence>
<dbReference type="SUPFAM" id="SSF51445">
    <property type="entry name" value="(Trans)glycosidases"/>
    <property type="match status" value="2"/>
</dbReference>
<evidence type="ECO:0000313" key="8">
    <source>
        <dbReference type="EMBL" id="KAE8657818.1"/>
    </source>
</evidence>
<accession>A0A6A2WGY6</accession>
<dbReference type="PROSITE" id="PS00587">
    <property type="entry name" value="GLYCOSYL_HYDROL_F17"/>
    <property type="match status" value="1"/>
</dbReference>
<sequence>MQGPSSVRKRSSKSLKLAYVAVGNEIKPTDPEAQYVLAAMQNIYNALVSAQVSDQIKVSTSVEASLLGQSYRQPRTFMQGPSSVRKRSSKSLKLVYVAVGNEIKPIDPEAQYVLAEMQNIYNALVSAQVSDQIKVSMSVEASLLGQSYPPSAGSFGPVSSPYMTPIITFLATTGAPLLANVYPYFGYISDPQNVRLDYALFTAPGTVVQDGPLNYQKLFDAILDAFYSALEKAGGANVGIVVSETGWPSAGVEAATVGFITRM</sequence>